<organism evidence="3 4">
    <name type="scientific">Candidatus Harrisonbacteria bacterium RIFCSPLOWO2_02_FULL_41_13b</name>
    <dbReference type="NCBI Taxonomy" id="1798409"/>
    <lineage>
        <taxon>Bacteria</taxon>
        <taxon>Candidatus Harrisoniibacteriota</taxon>
    </lineage>
</organism>
<dbReference type="EMBL" id="MHJL01000036">
    <property type="protein sequence ID" value="OGY66749.1"/>
    <property type="molecule type" value="Genomic_DNA"/>
</dbReference>
<feature type="transmembrane region" description="Helical" evidence="1">
    <location>
        <begin position="424"/>
        <end position="442"/>
    </location>
</feature>
<evidence type="ECO:0008006" key="5">
    <source>
        <dbReference type="Google" id="ProtNLM"/>
    </source>
</evidence>
<reference evidence="3 4" key="1">
    <citation type="journal article" date="2016" name="Nat. Commun.">
        <title>Thousands of microbial genomes shed light on interconnected biogeochemical processes in an aquifer system.</title>
        <authorList>
            <person name="Anantharaman K."/>
            <person name="Brown C.T."/>
            <person name="Hug L.A."/>
            <person name="Sharon I."/>
            <person name="Castelle C.J."/>
            <person name="Probst A.J."/>
            <person name="Thomas B.C."/>
            <person name="Singh A."/>
            <person name="Wilkins M.J."/>
            <person name="Karaoz U."/>
            <person name="Brodie E.L."/>
            <person name="Williams K.H."/>
            <person name="Hubbard S.S."/>
            <person name="Banfield J.F."/>
        </authorList>
    </citation>
    <scope>NUCLEOTIDE SEQUENCE [LARGE SCALE GENOMIC DNA]</scope>
</reference>
<keyword evidence="1" id="KW-0472">Membrane</keyword>
<sequence>MRKIVTLISAGVFLFFSGALAQVSAPTNFPSPIDEPELAAVEPISAIEATRPIVYLQDFSLSGSEFKPGGSIGIRFTAVSGNEVALSDVQYSVALLKNVLLFDEKIFEEKLLIYPEDKIRKSIQYKLPEKLADGEYLIGVYLVNAKGMTYGFADPLPIKISGGGAFVELSNPQIIVRGATYPAAAGVTVKSNDTIRGEAAFHNLSNETILVMPRVKILKRGLSDQILQSYDEPAFSLDGDDSDILSFDFRYKYSDPEALVADIVLLDKEGNTISNHALFRWVTEGIGGEVVAIQALPPDPTFKTYKAVVYYYGPADAQTKAGSAELVVTLIDQGKVIGQTTESINLNRLDSRTVTVIANAYAESPEIKAEIVKSGKVLDNYSITQPPIKAVFPATAALWIVVASLAAGLIVFLVKKIGMRKSQVILPLLFVAGFLFLNVDIAKASIVEVRNDYGFGYSLQDPTHNQTVIAGDTIRFSGQIYQEGCGNVTNTSDKDKIKFYIDNTELSGYLSLTEVFCGAGKYCLSFNYSFSVPADLAAGPHKAGFFFAGYHPWICEADPNNPVCQRPLEEQGYYYLDVYEHILVSNPGTEQPTNLSSFCPVPGTRATIAWFPVSGAKFYALRINNLADDWTGTCSSAAGDFCQDIQAPATSFSFISRLNNAYQWWVHACNDISCGNAALGQNFICRDRLPQCSDSLDNDGDGLPDFPNDPSCFSATDNNENVSFIIEFNSSPASIGIGGVSNLIWSTVGLNSCSINQGIGSVLVNGSRPVSPAQTTTYTLNCLQGPNSNNPISRQATVQVRSSSLEEVIP</sequence>
<protein>
    <recommendedName>
        <fullName evidence="5">CARDB domain-containing protein</fullName>
    </recommendedName>
</protein>
<keyword evidence="2" id="KW-0732">Signal</keyword>
<proteinExistence type="predicted"/>
<dbReference type="Proteomes" id="UP000177690">
    <property type="component" value="Unassembled WGS sequence"/>
</dbReference>
<dbReference type="STRING" id="1798409.A3I24_04485"/>
<accession>A0A1G1ZQL7</accession>
<evidence type="ECO:0000313" key="4">
    <source>
        <dbReference type="Proteomes" id="UP000177690"/>
    </source>
</evidence>
<keyword evidence="1" id="KW-0812">Transmembrane</keyword>
<dbReference type="AlphaFoldDB" id="A0A1G1ZQL7"/>
<evidence type="ECO:0000256" key="1">
    <source>
        <dbReference type="SAM" id="Phobius"/>
    </source>
</evidence>
<evidence type="ECO:0000256" key="2">
    <source>
        <dbReference type="SAM" id="SignalP"/>
    </source>
</evidence>
<feature type="chain" id="PRO_5009581855" description="CARDB domain-containing protein" evidence="2">
    <location>
        <begin position="22"/>
        <end position="810"/>
    </location>
</feature>
<keyword evidence="1" id="KW-1133">Transmembrane helix</keyword>
<gene>
    <name evidence="3" type="ORF">A3I24_04485</name>
</gene>
<evidence type="ECO:0000313" key="3">
    <source>
        <dbReference type="EMBL" id="OGY66749.1"/>
    </source>
</evidence>
<feature type="signal peptide" evidence="2">
    <location>
        <begin position="1"/>
        <end position="21"/>
    </location>
</feature>
<comment type="caution">
    <text evidence="3">The sequence shown here is derived from an EMBL/GenBank/DDBJ whole genome shotgun (WGS) entry which is preliminary data.</text>
</comment>
<feature type="transmembrane region" description="Helical" evidence="1">
    <location>
        <begin position="390"/>
        <end position="412"/>
    </location>
</feature>
<name>A0A1G1ZQL7_9BACT</name>